<reference evidence="1" key="1">
    <citation type="submission" date="2014-12" db="EMBL/GenBank/DDBJ databases">
        <title>Insight into the proteome of Arion vulgaris.</title>
        <authorList>
            <person name="Aradska J."/>
            <person name="Bulat T."/>
            <person name="Smidak R."/>
            <person name="Sarate P."/>
            <person name="Gangsoo J."/>
            <person name="Sialana F."/>
            <person name="Bilban M."/>
            <person name="Lubec G."/>
        </authorList>
    </citation>
    <scope>NUCLEOTIDE SEQUENCE</scope>
    <source>
        <tissue evidence="1">Skin</tissue>
    </source>
</reference>
<protein>
    <submittedName>
        <fullName evidence="1">Uncharacterized protein</fullName>
    </submittedName>
</protein>
<organism evidence="1">
    <name type="scientific">Arion vulgaris</name>
    <dbReference type="NCBI Taxonomy" id="1028688"/>
    <lineage>
        <taxon>Eukaryota</taxon>
        <taxon>Metazoa</taxon>
        <taxon>Spiralia</taxon>
        <taxon>Lophotrochozoa</taxon>
        <taxon>Mollusca</taxon>
        <taxon>Gastropoda</taxon>
        <taxon>Heterobranchia</taxon>
        <taxon>Euthyneura</taxon>
        <taxon>Panpulmonata</taxon>
        <taxon>Eupulmonata</taxon>
        <taxon>Stylommatophora</taxon>
        <taxon>Helicina</taxon>
        <taxon>Arionoidea</taxon>
        <taxon>Arionidae</taxon>
        <taxon>Arion</taxon>
    </lineage>
</organism>
<accession>A0A0B7AZW0</accession>
<evidence type="ECO:0000313" key="1">
    <source>
        <dbReference type="EMBL" id="CEK85395.1"/>
    </source>
</evidence>
<proteinExistence type="predicted"/>
<sequence>MMYQNADMLIIIWLETVESRFTHTKQIPYYYEHRGISFTEHSHQPQKTNR</sequence>
<dbReference type="EMBL" id="HACG01038530">
    <property type="protein sequence ID" value="CEK85395.1"/>
    <property type="molecule type" value="Transcribed_RNA"/>
</dbReference>
<dbReference type="AlphaFoldDB" id="A0A0B7AZW0"/>
<name>A0A0B7AZW0_9EUPU</name>
<gene>
    <name evidence="1" type="primary">ORF148013</name>
</gene>